<dbReference type="Gene3D" id="2.40.10.10">
    <property type="entry name" value="Trypsin-like serine proteases"/>
    <property type="match status" value="1"/>
</dbReference>
<name>A0AAU7MBI0_9ACTN</name>
<dbReference type="SMART" id="SM00028">
    <property type="entry name" value="TPR"/>
    <property type="match status" value="5"/>
</dbReference>
<dbReference type="SUPFAM" id="SSF50494">
    <property type="entry name" value="Trypsin-like serine proteases"/>
    <property type="match status" value="1"/>
</dbReference>
<dbReference type="RefSeq" id="WP_350935013.1">
    <property type="nucleotide sequence ID" value="NZ_CP157762.1"/>
</dbReference>
<dbReference type="InterPro" id="IPR011990">
    <property type="entry name" value="TPR-like_helical_dom_sf"/>
</dbReference>
<dbReference type="SUPFAM" id="SSF48452">
    <property type="entry name" value="TPR-like"/>
    <property type="match status" value="3"/>
</dbReference>
<reference evidence="2" key="2">
    <citation type="submission" date="2024-06" db="EMBL/GenBank/DDBJ databases">
        <title>Micromonospora mangrovi CCTCC AA 2012012 genome sequences.</title>
        <authorList>
            <person name="Gao J."/>
        </authorList>
    </citation>
    <scope>NUCLEOTIDE SEQUENCE</scope>
    <source>
        <strain evidence="2">CCTCC AA 2012012</strain>
    </source>
</reference>
<reference evidence="1" key="1">
    <citation type="submission" date="2024-01" db="EMBL/GenBank/DDBJ databases">
        <title>The genome sequence of Micromonospora mangrovi CCTCC AA 2012012.</title>
        <authorList>
            <person name="Gao J."/>
        </authorList>
    </citation>
    <scope>NUCLEOTIDE SEQUENCE</scope>
    <source>
        <strain evidence="1">CCTCC AA 2012012</strain>
    </source>
</reference>
<dbReference type="Pfam" id="PF13374">
    <property type="entry name" value="TPR_10"/>
    <property type="match status" value="3"/>
</dbReference>
<evidence type="ECO:0000313" key="1">
    <source>
        <dbReference type="EMBL" id="XBP94787.1"/>
    </source>
</evidence>
<dbReference type="InterPro" id="IPR009003">
    <property type="entry name" value="Peptidase_S1_PA"/>
</dbReference>
<proteinExistence type="predicted"/>
<dbReference type="InterPro" id="IPR043504">
    <property type="entry name" value="Peptidase_S1_PA_chymotrypsin"/>
</dbReference>
<accession>A0AAU7MBI0</accession>
<dbReference type="AlphaFoldDB" id="A0AAU7MBI0"/>
<organism evidence="1">
    <name type="scientific">Micromonospora sp. CCTCC AA 2012012</name>
    <dbReference type="NCBI Taxonomy" id="3111921"/>
    <lineage>
        <taxon>Bacteria</taxon>
        <taxon>Bacillati</taxon>
        <taxon>Actinomycetota</taxon>
        <taxon>Actinomycetes</taxon>
        <taxon>Micromonosporales</taxon>
        <taxon>Micromonosporaceae</taxon>
        <taxon>Micromonospora</taxon>
    </lineage>
</organism>
<gene>
    <name evidence="2" type="ORF">ABUL08_05195</name>
    <name evidence="1" type="ORF">VK199_05160</name>
</gene>
<protein>
    <submittedName>
        <fullName evidence="1">Tetratricopeptide repeat protein</fullName>
    </submittedName>
</protein>
<dbReference type="PANTHER" id="PTHR19959">
    <property type="entry name" value="KINESIN LIGHT CHAIN"/>
    <property type="match status" value="1"/>
</dbReference>
<dbReference type="Pfam" id="PF13365">
    <property type="entry name" value="Trypsin_2"/>
    <property type="match status" value="1"/>
</dbReference>
<dbReference type="PANTHER" id="PTHR19959:SF119">
    <property type="entry name" value="FUNGAL LIPASE-LIKE DOMAIN-CONTAINING PROTEIN"/>
    <property type="match status" value="1"/>
</dbReference>
<evidence type="ECO:0000313" key="2">
    <source>
        <dbReference type="EMBL" id="XCH75489.1"/>
    </source>
</evidence>
<dbReference type="InterPro" id="IPR019734">
    <property type="entry name" value="TPR_rpt"/>
</dbReference>
<dbReference type="EMBL" id="CP157762">
    <property type="protein sequence ID" value="XBP94787.1"/>
    <property type="molecule type" value="Genomic_DNA"/>
</dbReference>
<sequence length="1138" mass="123092">MFDFRRAVEVLVVPKVEDARPGYGSGFGLGAGLVLTCAHIFPADRAAYDVVLRDTAGAQIPASVAWVARSVDLALLRLVNPTALPTSTVPIRALRPGTGSRLDFVMYGWPRAGDVAGAALTRREPVEVTGEIRLAEFAGTKTGLLRLRPTESYPSMDDGSYWQGMSGAAVFCQGAVIAAQVSQPQRPLTGYLHARPLLPEGLATPDDDGMSGLDLLADAGSRVDPHAFVEDPAWADTLQHHRNVLFGGPLPEAPARPADPLPSWLLDPRNHAVDFIPPPEFEEMLHWCVDEVAESPPVRLLYAPGGTGKTRFGIELAVTLQRRGWTAGVVSSKDTFDRLVQHLRYATDEGVRVFVAVDYAETGIDRLRDLLTTLAATRSGAARVLLLARSPGRWWDGFAVGTSAYNMMNPEPFTLTTVELSNASQVFSAAYVQFRRELLNSVEKREAPALPDVVHPRVLDLHAAALAKVLDERRGTHTPGQAGPLESVLAHERHYWRLALLQEGVHLSPNDRLLDRLLAAPTLHPARTFDDAHDTISRVMGSRTLSCPTEDLTRLLAELYPPDDDRHYWRAIVPDRLGEALIARTMAAAPTVAIASRESAELLDGADVETAIHALTVLARVAGFSDQASAAETSVIPVTEVIQHLLQREPEAFLPAIVVVAESIGHPSELSDLAAASVHTVDLATLNNTARRLPPFHTGLLDLAVTVERERVARLARHIDDRGTRNQTQARVDLAIALNNLALRLAAVGKQTEAYAQAERSLRITEQAAGNLPEVRLLAAEAAALDTQARLLSATGALEQAVHTAGRAVGIYRKLSSDDPASWVPHLVTTLHNLGIQQASSGLHREALTTIEEATSLYCQLSATSARWKGELISALNSLGDLLAQLGLPAEALTISAEAERLARASAEDSPAVWLPDHASALNWLAIRLAAMQRYEEAASASAESVELFRRLVDVNPAVWREELATALNNLALRHSDLNETLLALECAEEAVRIRRILRRDDAVTDTVRLAQSLGNLANCLAARDRYAEALAVVDDAIELCHERHRARRGGSALDLPMMLANRSVYLAALNRHRDAMSAVTDALGAFRAATDDTAVTAPELSVLLRTAGHRHRALGLPEESEALLNLAARMEAGFASA</sequence>
<dbReference type="EMBL" id="CP159342">
    <property type="protein sequence ID" value="XCH75489.1"/>
    <property type="molecule type" value="Genomic_DNA"/>
</dbReference>
<dbReference type="Gene3D" id="1.25.40.10">
    <property type="entry name" value="Tetratricopeptide repeat domain"/>
    <property type="match status" value="2"/>
</dbReference>